<sequence>MILELNRLRFSHHNYHRHMSEASLAPLQAFRSQVTGNLHQVLESLKLGSNFLSLKWIHQCFQMLPILNNAFAKLMAEIDYPVSEWEAGSVEEYLDYTINLLELLNAISSSLSHLNQARVSLSHVLSLTESSPAMAVERMREITVHDSIKGFKVSGRDDEMKRNGKERIFHEAMMILKSTGFWFCGVVLSGLKSDGRPIMDIMRSGVVMDCSLMPLDSIFRKKITEERGLVKEVEEVNETVRLIVSKGIGGYDTGMELKRRLEVVGNGLQGLKDEEEGLFAKVMTARNEVIETLRKRNN</sequence>
<evidence type="ECO:0000313" key="2">
    <source>
        <dbReference type="Proteomes" id="UP001055811"/>
    </source>
</evidence>
<proteinExistence type="predicted"/>
<organism evidence="1 2">
    <name type="scientific">Cichorium intybus</name>
    <name type="common">Chicory</name>
    <dbReference type="NCBI Taxonomy" id="13427"/>
    <lineage>
        <taxon>Eukaryota</taxon>
        <taxon>Viridiplantae</taxon>
        <taxon>Streptophyta</taxon>
        <taxon>Embryophyta</taxon>
        <taxon>Tracheophyta</taxon>
        <taxon>Spermatophyta</taxon>
        <taxon>Magnoliopsida</taxon>
        <taxon>eudicotyledons</taxon>
        <taxon>Gunneridae</taxon>
        <taxon>Pentapetalae</taxon>
        <taxon>asterids</taxon>
        <taxon>campanulids</taxon>
        <taxon>Asterales</taxon>
        <taxon>Asteraceae</taxon>
        <taxon>Cichorioideae</taxon>
        <taxon>Cichorieae</taxon>
        <taxon>Cichoriinae</taxon>
        <taxon>Cichorium</taxon>
    </lineage>
</organism>
<keyword evidence="2" id="KW-1185">Reference proteome</keyword>
<protein>
    <submittedName>
        <fullName evidence="1">Uncharacterized protein</fullName>
    </submittedName>
</protein>
<accession>A0ACB9D056</accession>
<comment type="caution">
    <text evidence="1">The sequence shown here is derived from an EMBL/GenBank/DDBJ whole genome shotgun (WGS) entry which is preliminary data.</text>
</comment>
<gene>
    <name evidence="1" type="ORF">L2E82_30232</name>
</gene>
<dbReference type="Proteomes" id="UP001055811">
    <property type="component" value="Linkage Group LG05"/>
</dbReference>
<reference evidence="1 2" key="2">
    <citation type="journal article" date="2022" name="Mol. Ecol. Resour.">
        <title>The genomes of chicory, endive, great burdock and yacon provide insights into Asteraceae paleo-polyploidization history and plant inulin production.</title>
        <authorList>
            <person name="Fan W."/>
            <person name="Wang S."/>
            <person name="Wang H."/>
            <person name="Wang A."/>
            <person name="Jiang F."/>
            <person name="Liu H."/>
            <person name="Zhao H."/>
            <person name="Xu D."/>
            <person name="Zhang Y."/>
        </authorList>
    </citation>
    <scope>NUCLEOTIDE SEQUENCE [LARGE SCALE GENOMIC DNA]</scope>
    <source>
        <strain evidence="2">cv. Punajuju</strain>
        <tissue evidence="1">Leaves</tissue>
    </source>
</reference>
<name>A0ACB9D056_CICIN</name>
<dbReference type="EMBL" id="CM042013">
    <property type="protein sequence ID" value="KAI3739820.1"/>
    <property type="molecule type" value="Genomic_DNA"/>
</dbReference>
<reference evidence="2" key="1">
    <citation type="journal article" date="2022" name="Mol. Ecol. Resour.">
        <title>The genomes of chicory, endive, great burdock and yacon provide insights into Asteraceae palaeo-polyploidization history and plant inulin production.</title>
        <authorList>
            <person name="Fan W."/>
            <person name="Wang S."/>
            <person name="Wang H."/>
            <person name="Wang A."/>
            <person name="Jiang F."/>
            <person name="Liu H."/>
            <person name="Zhao H."/>
            <person name="Xu D."/>
            <person name="Zhang Y."/>
        </authorList>
    </citation>
    <scope>NUCLEOTIDE SEQUENCE [LARGE SCALE GENOMIC DNA]</scope>
    <source>
        <strain evidence="2">cv. Punajuju</strain>
    </source>
</reference>
<evidence type="ECO:0000313" key="1">
    <source>
        <dbReference type="EMBL" id="KAI3739820.1"/>
    </source>
</evidence>